<dbReference type="EMBL" id="RJKE01000001">
    <property type="protein sequence ID" value="ROO88626.1"/>
    <property type="molecule type" value="Genomic_DNA"/>
</dbReference>
<evidence type="ECO:0000313" key="2">
    <source>
        <dbReference type="EMBL" id="ROO88626.1"/>
    </source>
</evidence>
<evidence type="ECO:0000256" key="1">
    <source>
        <dbReference type="SAM" id="MobiDB-lite"/>
    </source>
</evidence>
<proteinExistence type="predicted"/>
<sequence length="53" mass="6119">MKWFRRHPESDHRPTARERAAAARTARAEADLRATEAEIHALAARARRAVRRT</sequence>
<feature type="region of interest" description="Disordered" evidence="1">
    <location>
        <begin position="1"/>
        <end position="29"/>
    </location>
</feature>
<dbReference type="Proteomes" id="UP000272400">
    <property type="component" value="Unassembled WGS sequence"/>
</dbReference>
<dbReference type="AlphaFoldDB" id="A0A3N1D595"/>
<keyword evidence="3" id="KW-1185">Reference proteome</keyword>
<protein>
    <submittedName>
        <fullName evidence="2">Uncharacterized protein</fullName>
    </submittedName>
</protein>
<dbReference type="RefSeq" id="WP_170201660.1">
    <property type="nucleotide sequence ID" value="NZ_RJKE01000001.1"/>
</dbReference>
<comment type="caution">
    <text evidence="2">The sequence shown here is derived from an EMBL/GenBank/DDBJ whole genome shotgun (WGS) entry which is preliminary data.</text>
</comment>
<gene>
    <name evidence="2" type="ORF">EDD29_6300</name>
</gene>
<name>A0A3N1D595_9ACTN</name>
<evidence type="ECO:0000313" key="3">
    <source>
        <dbReference type="Proteomes" id="UP000272400"/>
    </source>
</evidence>
<organism evidence="2 3">
    <name type="scientific">Actinocorallia herbida</name>
    <dbReference type="NCBI Taxonomy" id="58109"/>
    <lineage>
        <taxon>Bacteria</taxon>
        <taxon>Bacillati</taxon>
        <taxon>Actinomycetota</taxon>
        <taxon>Actinomycetes</taxon>
        <taxon>Streptosporangiales</taxon>
        <taxon>Thermomonosporaceae</taxon>
        <taxon>Actinocorallia</taxon>
    </lineage>
</organism>
<accession>A0A3N1D595</accession>
<reference evidence="2 3" key="1">
    <citation type="submission" date="2018-11" db="EMBL/GenBank/DDBJ databases">
        <title>Sequencing the genomes of 1000 actinobacteria strains.</title>
        <authorList>
            <person name="Klenk H.-P."/>
        </authorList>
    </citation>
    <scope>NUCLEOTIDE SEQUENCE [LARGE SCALE GENOMIC DNA]</scope>
    <source>
        <strain evidence="2 3">DSM 44254</strain>
    </source>
</reference>